<dbReference type="Proteomes" id="UP000216752">
    <property type="component" value="Chromosome"/>
</dbReference>
<name>A0ABZ3IRJ0_9FIRM</name>
<keyword evidence="2" id="KW-1185">Reference proteome</keyword>
<gene>
    <name evidence="1" type="ORF">SPSIL_042280</name>
</gene>
<dbReference type="RefSeq" id="WP_094603818.1">
    <property type="nucleotide sequence ID" value="NZ_CP155573.1"/>
</dbReference>
<evidence type="ECO:0008006" key="3">
    <source>
        <dbReference type="Google" id="ProtNLM"/>
    </source>
</evidence>
<protein>
    <recommendedName>
        <fullName evidence="3">Flagellar protein FliT</fullName>
    </recommendedName>
</protein>
<dbReference type="EMBL" id="CP155573">
    <property type="protein sequence ID" value="XFO68008.1"/>
    <property type="molecule type" value="Genomic_DNA"/>
</dbReference>
<accession>A0ABZ3IRJ0</accession>
<reference evidence="1" key="1">
    <citation type="submission" date="2024-05" db="EMBL/GenBank/DDBJ databases">
        <title>Isolation and characterization of Sporomusa carbonis sp. nov., a carboxydotrophic hydrogenogen in the genus of Sporomusa isolated from a charcoal burning pile.</title>
        <authorList>
            <person name="Boeer T."/>
            <person name="Rosenbaum F."/>
            <person name="Eysell L."/>
            <person name="Mueller V."/>
            <person name="Daniel R."/>
            <person name="Poehlein A."/>
        </authorList>
    </citation>
    <scope>NUCLEOTIDE SEQUENCE [LARGE SCALE GENOMIC DNA]</scope>
    <source>
        <strain evidence="1">DSM 10669</strain>
    </source>
</reference>
<evidence type="ECO:0000313" key="1">
    <source>
        <dbReference type="EMBL" id="XFO68008.1"/>
    </source>
</evidence>
<proteinExistence type="predicted"/>
<sequence length="109" mass="12957">MVTELYAKWQDYLFLTREMKKFLFKQDLDIFLSLVEQRESLQVTLEKLADNDYYASPEGKDLLLQVQQENKKMMTQFHIAFNRLKKQENVSHAYEGRLNVAGSFINDKT</sequence>
<organism evidence="1 2">
    <name type="scientific">Sporomusa silvacetica DSM 10669</name>
    <dbReference type="NCBI Taxonomy" id="1123289"/>
    <lineage>
        <taxon>Bacteria</taxon>
        <taxon>Bacillati</taxon>
        <taxon>Bacillota</taxon>
        <taxon>Negativicutes</taxon>
        <taxon>Selenomonadales</taxon>
        <taxon>Sporomusaceae</taxon>
        <taxon>Sporomusa</taxon>
    </lineage>
</organism>
<evidence type="ECO:0000313" key="2">
    <source>
        <dbReference type="Proteomes" id="UP000216752"/>
    </source>
</evidence>